<dbReference type="Proteomes" id="UP000516105">
    <property type="component" value="Chromosome"/>
</dbReference>
<evidence type="ECO:0000256" key="3">
    <source>
        <dbReference type="ARBA" id="ARBA00022801"/>
    </source>
</evidence>
<dbReference type="RefSeq" id="WP_187709989.1">
    <property type="nucleotide sequence ID" value="NZ_CP060782.1"/>
</dbReference>
<evidence type="ECO:0000256" key="1">
    <source>
        <dbReference type="ARBA" id="ARBA00001946"/>
    </source>
</evidence>
<dbReference type="PROSITE" id="PS51462">
    <property type="entry name" value="NUDIX"/>
    <property type="match status" value="1"/>
</dbReference>
<keyword evidence="4" id="KW-0460">Magnesium</keyword>
<sequence>MQTGALPWRLTKGHKPEVLLVTARRSGRWTIPKGWPMIGKSMADAAAVEAFEEAGIKGIVRKKPLGSFRHTKRNWLGNVEVDVLVHPFAVEIELEDWPERGQRERRWFALKEAASLVESGELQALLVGLDREIKTGRFQSGPA</sequence>
<keyword evidence="7" id="KW-1185">Reference proteome</keyword>
<name>A0ABX6TDG3_9SPHN</name>
<dbReference type="Gene3D" id="3.90.79.10">
    <property type="entry name" value="Nucleoside Triphosphate Pyrophosphohydrolase"/>
    <property type="match status" value="1"/>
</dbReference>
<dbReference type="EMBL" id="CP060782">
    <property type="protein sequence ID" value="QNP47037.1"/>
    <property type="molecule type" value="Genomic_DNA"/>
</dbReference>
<feature type="domain" description="Nudix hydrolase" evidence="5">
    <location>
        <begin position="1"/>
        <end position="130"/>
    </location>
</feature>
<dbReference type="CDD" id="cd04666">
    <property type="entry name" value="NUDIX_DIPP2_like_Nudt4"/>
    <property type="match status" value="1"/>
</dbReference>
<proteinExistence type="predicted"/>
<dbReference type="InterPro" id="IPR047198">
    <property type="entry name" value="DDP-like_NUDIX"/>
</dbReference>
<dbReference type="SUPFAM" id="SSF55811">
    <property type="entry name" value="Nudix"/>
    <property type="match status" value="1"/>
</dbReference>
<dbReference type="InterPro" id="IPR015797">
    <property type="entry name" value="NUDIX_hydrolase-like_dom_sf"/>
</dbReference>
<evidence type="ECO:0000256" key="2">
    <source>
        <dbReference type="ARBA" id="ARBA00022723"/>
    </source>
</evidence>
<evidence type="ECO:0000313" key="7">
    <source>
        <dbReference type="Proteomes" id="UP000516105"/>
    </source>
</evidence>
<reference evidence="6 7" key="1">
    <citation type="submission" date="2020-08" db="EMBL/GenBank/DDBJ databases">
        <title>Genome sequence of Sphingomonas sediminicola KACC 15039T.</title>
        <authorList>
            <person name="Hyun D.-W."/>
            <person name="Bae J.-W."/>
        </authorList>
    </citation>
    <scope>NUCLEOTIDE SEQUENCE [LARGE SCALE GENOMIC DNA]</scope>
    <source>
        <strain evidence="6 7">KACC 15039</strain>
    </source>
</reference>
<evidence type="ECO:0000256" key="4">
    <source>
        <dbReference type="ARBA" id="ARBA00022842"/>
    </source>
</evidence>
<dbReference type="InterPro" id="IPR000086">
    <property type="entry name" value="NUDIX_hydrolase_dom"/>
</dbReference>
<protein>
    <submittedName>
        <fullName evidence="6">NUDIX hydrolase</fullName>
    </submittedName>
</protein>
<dbReference type="Pfam" id="PF00293">
    <property type="entry name" value="NUDIX"/>
    <property type="match status" value="1"/>
</dbReference>
<evidence type="ECO:0000313" key="6">
    <source>
        <dbReference type="EMBL" id="QNP47037.1"/>
    </source>
</evidence>
<accession>A0ABX6TDG3</accession>
<organism evidence="6 7">
    <name type="scientific">Sphingomonas sediminicola</name>
    <dbReference type="NCBI Taxonomy" id="386874"/>
    <lineage>
        <taxon>Bacteria</taxon>
        <taxon>Pseudomonadati</taxon>
        <taxon>Pseudomonadota</taxon>
        <taxon>Alphaproteobacteria</taxon>
        <taxon>Sphingomonadales</taxon>
        <taxon>Sphingomonadaceae</taxon>
        <taxon>Sphingomonas</taxon>
    </lineage>
</organism>
<dbReference type="PANTHER" id="PTHR12629">
    <property type="entry name" value="DIPHOSPHOINOSITOL POLYPHOSPHATE PHOSPHOHYDROLASE"/>
    <property type="match status" value="1"/>
</dbReference>
<keyword evidence="2" id="KW-0479">Metal-binding</keyword>
<keyword evidence="3 6" id="KW-0378">Hydrolase</keyword>
<dbReference type="PANTHER" id="PTHR12629:SF0">
    <property type="entry name" value="DIPHOSPHOINOSITOL-POLYPHOSPHATE DIPHOSPHATASE"/>
    <property type="match status" value="1"/>
</dbReference>
<comment type="cofactor">
    <cofactor evidence="1">
        <name>Mg(2+)</name>
        <dbReference type="ChEBI" id="CHEBI:18420"/>
    </cofactor>
</comment>
<evidence type="ECO:0000259" key="5">
    <source>
        <dbReference type="PROSITE" id="PS51462"/>
    </source>
</evidence>
<gene>
    <name evidence="6" type="ORF">H9L14_13580</name>
</gene>
<dbReference type="GO" id="GO:0016787">
    <property type="term" value="F:hydrolase activity"/>
    <property type="evidence" value="ECO:0007669"/>
    <property type="project" value="UniProtKB-KW"/>
</dbReference>